<accession>A0AAW1CUM8</accession>
<dbReference type="InterPro" id="IPR036259">
    <property type="entry name" value="MFS_trans_sf"/>
</dbReference>
<sequence length="470" mass="52641">MHFPHLHLRCMPQRYVVAIELFLILMGSYTLRFSACYAIPKMTKVEEAEKDPKVCPFKDNATKQEEERENEFHWTAAQQGFIHAGFFYGYIATQIVGGILADLFNHKVVMMTGFITSILCVFLTPAATLLFDYIGLFIIRVILGFGQGITYCSMFAATMYWAPNHEKAIINSLVFTGIHMGNIVNGLLSGYLLVNLNWQLVFYIYGIISTFIAILFIFTTYTYPDHFPGLSEKEKAIFEEHKKEIEKKKKHKKIPFKAILTNIHVWAIVIAAFGNDFALFTLVLYMPSYLNRVQHIPIDKVGYYIGAAFILLWIYATISTPIVDCLIRKNKLSTTLARKIFFLIAAAGPSFAFLLIALGGCSEIASLIGLLIGYPILGLYYASVKINGLDLSPHFSGTIFSIGNCGGCIAGLIVPQLIASLTPNNFVSEWSIAFLITSFMIMATGALYFVMASGELQEFDSYGQEIKEET</sequence>
<name>A0AAW1CUM8_9HEMI</name>
<feature type="domain" description="Major facilitator superfamily (MFS) profile" evidence="6">
    <location>
        <begin position="13"/>
        <end position="455"/>
    </location>
</feature>
<dbReference type="PANTHER" id="PTHR11662">
    <property type="entry name" value="SOLUTE CARRIER FAMILY 17"/>
    <property type="match status" value="1"/>
</dbReference>
<keyword evidence="3 5" id="KW-1133">Transmembrane helix</keyword>
<comment type="subcellular location">
    <subcellularLocation>
        <location evidence="1">Membrane</location>
        <topology evidence="1">Multi-pass membrane protein</topology>
    </subcellularLocation>
</comment>
<feature type="transmembrane region" description="Helical" evidence="5">
    <location>
        <begin position="364"/>
        <end position="383"/>
    </location>
</feature>
<comment type="caution">
    <text evidence="7">The sequence shown here is derived from an EMBL/GenBank/DDBJ whole genome shotgun (WGS) entry which is preliminary data.</text>
</comment>
<dbReference type="GO" id="GO:0022857">
    <property type="term" value="F:transmembrane transporter activity"/>
    <property type="evidence" value="ECO:0007669"/>
    <property type="project" value="InterPro"/>
</dbReference>
<evidence type="ECO:0000259" key="6">
    <source>
        <dbReference type="PROSITE" id="PS50850"/>
    </source>
</evidence>
<feature type="transmembrane region" description="Helical" evidence="5">
    <location>
        <begin position="303"/>
        <end position="327"/>
    </location>
</feature>
<feature type="transmembrane region" description="Helical" evidence="5">
    <location>
        <begin position="108"/>
        <end position="131"/>
    </location>
</feature>
<evidence type="ECO:0000313" key="8">
    <source>
        <dbReference type="Proteomes" id="UP001461498"/>
    </source>
</evidence>
<evidence type="ECO:0000313" key="7">
    <source>
        <dbReference type="EMBL" id="KAK9502558.1"/>
    </source>
</evidence>
<keyword evidence="8" id="KW-1185">Reference proteome</keyword>
<feature type="transmembrane region" description="Helical" evidence="5">
    <location>
        <begin position="200"/>
        <end position="223"/>
    </location>
</feature>
<feature type="transmembrane region" description="Helical" evidence="5">
    <location>
        <begin position="339"/>
        <end position="358"/>
    </location>
</feature>
<dbReference type="GO" id="GO:0016020">
    <property type="term" value="C:membrane"/>
    <property type="evidence" value="ECO:0007669"/>
    <property type="project" value="UniProtKB-SubCell"/>
</dbReference>
<dbReference type="Pfam" id="PF07690">
    <property type="entry name" value="MFS_1"/>
    <property type="match status" value="1"/>
</dbReference>
<dbReference type="InterPro" id="IPR011701">
    <property type="entry name" value="MFS"/>
</dbReference>
<dbReference type="InterPro" id="IPR020846">
    <property type="entry name" value="MFS_dom"/>
</dbReference>
<dbReference type="PANTHER" id="PTHR11662:SF415">
    <property type="entry name" value="AT30085P-RELATED"/>
    <property type="match status" value="1"/>
</dbReference>
<evidence type="ECO:0000256" key="5">
    <source>
        <dbReference type="SAM" id="Phobius"/>
    </source>
</evidence>
<dbReference type="AlphaFoldDB" id="A0AAW1CUM8"/>
<dbReference type="GO" id="GO:0006820">
    <property type="term" value="P:monoatomic anion transport"/>
    <property type="evidence" value="ECO:0007669"/>
    <property type="project" value="TreeGrafter"/>
</dbReference>
<dbReference type="Proteomes" id="UP001461498">
    <property type="component" value="Unassembled WGS sequence"/>
</dbReference>
<dbReference type="EMBL" id="JAPXFL010000008">
    <property type="protein sequence ID" value="KAK9502559.1"/>
    <property type="molecule type" value="Genomic_DNA"/>
</dbReference>
<keyword evidence="2 5" id="KW-0812">Transmembrane</keyword>
<evidence type="ECO:0000256" key="4">
    <source>
        <dbReference type="ARBA" id="ARBA00023136"/>
    </source>
</evidence>
<feature type="transmembrane region" description="Helical" evidence="5">
    <location>
        <begin position="21"/>
        <end position="40"/>
    </location>
</feature>
<dbReference type="EMBL" id="JAPXFL010000008">
    <property type="protein sequence ID" value="KAK9502558.1"/>
    <property type="molecule type" value="Genomic_DNA"/>
</dbReference>
<feature type="transmembrane region" description="Helical" evidence="5">
    <location>
        <begin position="430"/>
        <end position="451"/>
    </location>
</feature>
<gene>
    <name evidence="7" type="ORF">O3M35_011313</name>
</gene>
<proteinExistence type="predicted"/>
<reference evidence="7 8" key="1">
    <citation type="submission" date="2022-12" db="EMBL/GenBank/DDBJ databases">
        <title>Chromosome-level genome assembly of true bugs.</title>
        <authorList>
            <person name="Ma L."/>
            <person name="Li H."/>
        </authorList>
    </citation>
    <scope>NUCLEOTIDE SEQUENCE [LARGE SCALE GENOMIC DNA]</scope>
    <source>
        <strain evidence="7">Lab_2022b</strain>
    </source>
</reference>
<feature type="transmembrane region" description="Helical" evidence="5">
    <location>
        <begin position="137"/>
        <end position="161"/>
    </location>
</feature>
<keyword evidence="4 5" id="KW-0472">Membrane</keyword>
<dbReference type="Gene3D" id="1.20.1250.20">
    <property type="entry name" value="MFS general substrate transporter like domains"/>
    <property type="match status" value="1"/>
</dbReference>
<feature type="transmembrane region" description="Helical" evidence="5">
    <location>
        <begin position="81"/>
        <end position="101"/>
    </location>
</feature>
<protein>
    <recommendedName>
        <fullName evidence="6">Major facilitator superfamily (MFS) profile domain-containing protein</fullName>
    </recommendedName>
</protein>
<evidence type="ECO:0000256" key="1">
    <source>
        <dbReference type="ARBA" id="ARBA00004141"/>
    </source>
</evidence>
<evidence type="ECO:0000256" key="3">
    <source>
        <dbReference type="ARBA" id="ARBA00022989"/>
    </source>
</evidence>
<dbReference type="PROSITE" id="PS50850">
    <property type="entry name" value="MFS"/>
    <property type="match status" value="1"/>
</dbReference>
<evidence type="ECO:0000256" key="2">
    <source>
        <dbReference type="ARBA" id="ARBA00022692"/>
    </source>
</evidence>
<feature type="transmembrane region" description="Helical" evidence="5">
    <location>
        <begin position="258"/>
        <end position="283"/>
    </location>
</feature>
<feature type="transmembrane region" description="Helical" evidence="5">
    <location>
        <begin position="173"/>
        <end position="194"/>
    </location>
</feature>
<organism evidence="7 8">
    <name type="scientific">Rhynocoris fuscipes</name>
    <dbReference type="NCBI Taxonomy" id="488301"/>
    <lineage>
        <taxon>Eukaryota</taxon>
        <taxon>Metazoa</taxon>
        <taxon>Ecdysozoa</taxon>
        <taxon>Arthropoda</taxon>
        <taxon>Hexapoda</taxon>
        <taxon>Insecta</taxon>
        <taxon>Pterygota</taxon>
        <taxon>Neoptera</taxon>
        <taxon>Paraneoptera</taxon>
        <taxon>Hemiptera</taxon>
        <taxon>Heteroptera</taxon>
        <taxon>Panheteroptera</taxon>
        <taxon>Cimicomorpha</taxon>
        <taxon>Reduviidae</taxon>
        <taxon>Harpactorinae</taxon>
        <taxon>Harpactorini</taxon>
        <taxon>Rhynocoris</taxon>
    </lineage>
</organism>
<dbReference type="SUPFAM" id="SSF103473">
    <property type="entry name" value="MFS general substrate transporter"/>
    <property type="match status" value="1"/>
</dbReference>
<dbReference type="FunFam" id="1.20.1250.20:FF:000532">
    <property type="entry name" value="SLC (SoLute Carrier) homolog"/>
    <property type="match status" value="1"/>
</dbReference>
<feature type="transmembrane region" description="Helical" evidence="5">
    <location>
        <begin position="395"/>
        <end position="418"/>
    </location>
</feature>
<dbReference type="InterPro" id="IPR050382">
    <property type="entry name" value="MFS_Na/Anion_cotransporter"/>
</dbReference>